<gene>
    <name evidence="2" type="ORF">BST83_01185</name>
</gene>
<evidence type="ECO:0000313" key="2">
    <source>
        <dbReference type="EMBL" id="PQB08994.1"/>
    </source>
</evidence>
<keyword evidence="1" id="KW-0732">Signal</keyword>
<reference evidence="2 3" key="1">
    <citation type="submission" date="2016-11" db="EMBL/GenBank/DDBJ databases">
        <title>Trade-off between light-utilization and light-protection in marine flavobacteria.</title>
        <authorList>
            <person name="Kumagai Y."/>
        </authorList>
    </citation>
    <scope>NUCLEOTIDE SEQUENCE [LARGE SCALE GENOMIC DNA]</scope>
    <source>
        <strain evidence="2 3">ATCC 700397</strain>
    </source>
</reference>
<protein>
    <recommendedName>
        <fullName evidence="4">DUF4468 domain-containing protein</fullName>
    </recommendedName>
</protein>
<name>A0A2S7L249_9FLAO</name>
<evidence type="ECO:0000256" key="1">
    <source>
        <dbReference type="SAM" id="SignalP"/>
    </source>
</evidence>
<sequence length="190" mass="21841">MKPILFFISLFLVTTLQAQEKNLVFKYVKTDEKKAIVGIKSVMNSSAFVLNNKTAVENYELVYDFIAEKHEYPQDIILSATSSEEIVIQELAQGLYEMKSLGFTNSFDIRYKMTFLMRDGSIECIIGEMQLGNTAAMKKNMETEWNTLEGLYLHHKNGKPKKTMKGITDLKIENYFNSILALLRSKKQQN</sequence>
<organism evidence="2 3">
    <name type="scientific">Polaribacter filamentus</name>
    <dbReference type="NCBI Taxonomy" id="53483"/>
    <lineage>
        <taxon>Bacteria</taxon>
        <taxon>Pseudomonadati</taxon>
        <taxon>Bacteroidota</taxon>
        <taxon>Flavobacteriia</taxon>
        <taxon>Flavobacteriales</taxon>
        <taxon>Flavobacteriaceae</taxon>
    </lineage>
</organism>
<dbReference type="RefSeq" id="WP_104808209.1">
    <property type="nucleotide sequence ID" value="NZ_MQUA01000004.1"/>
</dbReference>
<dbReference type="EMBL" id="MQUA01000004">
    <property type="protein sequence ID" value="PQB08994.1"/>
    <property type="molecule type" value="Genomic_DNA"/>
</dbReference>
<evidence type="ECO:0000313" key="3">
    <source>
        <dbReference type="Proteomes" id="UP000239522"/>
    </source>
</evidence>
<dbReference type="AlphaFoldDB" id="A0A2S7L249"/>
<keyword evidence="3" id="KW-1185">Reference proteome</keyword>
<comment type="caution">
    <text evidence="2">The sequence shown here is derived from an EMBL/GenBank/DDBJ whole genome shotgun (WGS) entry which is preliminary data.</text>
</comment>
<accession>A0A2S7L249</accession>
<feature type="chain" id="PRO_5015566329" description="DUF4468 domain-containing protein" evidence="1">
    <location>
        <begin position="19"/>
        <end position="190"/>
    </location>
</feature>
<proteinExistence type="predicted"/>
<feature type="signal peptide" evidence="1">
    <location>
        <begin position="1"/>
        <end position="18"/>
    </location>
</feature>
<evidence type="ECO:0008006" key="4">
    <source>
        <dbReference type="Google" id="ProtNLM"/>
    </source>
</evidence>
<dbReference type="OrthoDB" id="955509at2"/>
<dbReference type="Proteomes" id="UP000239522">
    <property type="component" value="Unassembled WGS sequence"/>
</dbReference>